<dbReference type="InterPro" id="IPR004111">
    <property type="entry name" value="Repressor_TetR_C"/>
</dbReference>
<dbReference type="SUPFAM" id="SSF46689">
    <property type="entry name" value="Homeodomain-like"/>
    <property type="match status" value="1"/>
</dbReference>
<dbReference type="Proteomes" id="UP001501578">
    <property type="component" value="Unassembled WGS sequence"/>
</dbReference>
<evidence type="ECO:0000313" key="9">
    <source>
        <dbReference type="Proteomes" id="UP001501578"/>
    </source>
</evidence>
<reference evidence="9" key="1">
    <citation type="journal article" date="2019" name="Int. J. Syst. Evol. Microbiol.">
        <title>The Global Catalogue of Microorganisms (GCM) 10K type strain sequencing project: providing services to taxonomists for standard genome sequencing and annotation.</title>
        <authorList>
            <consortium name="The Broad Institute Genomics Platform"/>
            <consortium name="The Broad Institute Genome Sequencing Center for Infectious Disease"/>
            <person name="Wu L."/>
            <person name="Ma J."/>
        </authorList>
    </citation>
    <scope>NUCLEOTIDE SEQUENCE [LARGE SCALE GENOMIC DNA]</scope>
    <source>
        <strain evidence="9">JCM 11136</strain>
    </source>
</reference>
<dbReference type="Gene3D" id="1.10.357.10">
    <property type="entry name" value="Tetracycline Repressor, domain 2"/>
    <property type="match status" value="1"/>
</dbReference>
<feature type="domain" description="HTH tetR-type" evidence="7">
    <location>
        <begin position="22"/>
        <end position="82"/>
    </location>
</feature>
<dbReference type="Pfam" id="PF02909">
    <property type="entry name" value="TetR_C_1"/>
    <property type="match status" value="1"/>
</dbReference>
<dbReference type="Pfam" id="PF00440">
    <property type="entry name" value="TetR_N"/>
    <property type="match status" value="1"/>
</dbReference>
<dbReference type="PANTHER" id="PTHR30055">
    <property type="entry name" value="HTH-TYPE TRANSCRIPTIONAL REGULATOR RUTR"/>
    <property type="match status" value="1"/>
</dbReference>
<dbReference type="RefSeq" id="WP_343955203.1">
    <property type="nucleotide sequence ID" value="NZ_BAAAHQ010000058.1"/>
</dbReference>
<evidence type="ECO:0000256" key="2">
    <source>
        <dbReference type="ARBA" id="ARBA00023015"/>
    </source>
</evidence>
<dbReference type="EMBL" id="BAAAHQ010000058">
    <property type="protein sequence ID" value="GAA0953465.1"/>
    <property type="molecule type" value="Genomic_DNA"/>
</dbReference>
<feature type="DNA-binding region" description="H-T-H motif" evidence="5">
    <location>
        <begin position="45"/>
        <end position="64"/>
    </location>
</feature>
<name>A0ABP4BTS5_9ACTN</name>
<accession>A0ABP4BTS5</accession>
<dbReference type="InterPro" id="IPR001647">
    <property type="entry name" value="HTH_TetR"/>
</dbReference>
<feature type="compositionally biased region" description="Polar residues" evidence="6">
    <location>
        <begin position="1"/>
        <end position="10"/>
    </location>
</feature>
<organism evidence="8 9">
    <name type="scientific">Nonomuraea longicatena</name>
    <dbReference type="NCBI Taxonomy" id="83682"/>
    <lineage>
        <taxon>Bacteria</taxon>
        <taxon>Bacillati</taxon>
        <taxon>Actinomycetota</taxon>
        <taxon>Actinomycetes</taxon>
        <taxon>Streptosporangiales</taxon>
        <taxon>Streptosporangiaceae</taxon>
        <taxon>Nonomuraea</taxon>
    </lineage>
</organism>
<evidence type="ECO:0000256" key="6">
    <source>
        <dbReference type="SAM" id="MobiDB-lite"/>
    </source>
</evidence>
<keyword evidence="3 5" id="KW-0238">DNA-binding</keyword>
<dbReference type="InterPro" id="IPR050109">
    <property type="entry name" value="HTH-type_TetR-like_transc_reg"/>
</dbReference>
<gene>
    <name evidence="8" type="ORF">GCM10009560_76320</name>
</gene>
<evidence type="ECO:0000256" key="1">
    <source>
        <dbReference type="ARBA" id="ARBA00022491"/>
    </source>
</evidence>
<dbReference type="InterPro" id="IPR036271">
    <property type="entry name" value="Tet_transcr_reg_TetR-rel_C_sf"/>
</dbReference>
<evidence type="ECO:0000256" key="3">
    <source>
        <dbReference type="ARBA" id="ARBA00023125"/>
    </source>
</evidence>
<evidence type="ECO:0000259" key="7">
    <source>
        <dbReference type="PROSITE" id="PS50977"/>
    </source>
</evidence>
<keyword evidence="9" id="KW-1185">Reference proteome</keyword>
<sequence>MTSKPFTSVWTREPRQSKAQPGLSREQIVRTALELLDAEGAHGLSMRKLGAKLGAGATSVYWHVVNKDELMELAFDEVWGEMTLPDPATTGWRDMAAAFAHDMRAVILRHPWTAGLIGRMPALGPRAISVTMRLRDALERDGFSGHDVDNASSTLTSFVFGFTIPEVAWQSLMEEKRYDQESMRAVVASAVAAYPGLRERIEAQKTDSAEERREEAFAYGLAAVLDGLEARPRA</sequence>
<dbReference type="InterPro" id="IPR003012">
    <property type="entry name" value="Tet_transcr_reg_TetR"/>
</dbReference>
<proteinExistence type="predicted"/>
<dbReference type="PRINTS" id="PR00400">
    <property type="entry name" value="TETREPRESSOR"/>
</dbReference>
<dbReference type="PROSITE" id="PS50977">
    <property type="entry name" value="HTH_TETR_2"/>
    <property type="match status" value="1"/>
</dbReference>
<protein>
    <submittedName>
        <fullName evidence="8">TetR/AcrR family transcriptional regulator</fullName>
    </submittedName>
</protein>
<dbReference type="Gene3D" id="1.10.10.60">
    <property type="entry name" value="Homeodomain-like"/>
    <property type="match status" value="1"/>
</dbReference>
<dbReference type="PANTHER" id="PTHR30055:SF151">
    <property type="entry name" value="TRANSCRIPTIONAL REGULATORY PROTEIN"/>
    <property type="match status" value="1"/>
</dbReference>
<evidence type="ECO:0000256" key="5">
    <source>
        <dbReference type="PROSITE-ProRule" id="PRU00335"/>
    </source>
</evidence>
<keyword evidence="2" id="KW-0805">Transcription regulation</keyword>
<dbReference type="SUPFAM" id="SSF48498">
    <property type="entry name" value="Tetracyclin repressor-like, C-terminal domain"/>
    <property type="match status" value="1"/>
</dbReference>
<evidence type="ECO:0000256" key="4">
    <source>
        <dbReference type="ARBA" id="ARBA00023163"/>
    </source>
</evidence>
<keyword evidence="4" id="KW-0804">Transcription</keyword>
<feature type="region of interest" description="Disordered" evidence="6">
    <location>
        <begin position="1"/>
        <end position="24"/>
    </location>
</feature>
<evidence type="ECO:0000313" key="8">
    <source>
        <dbReference type="EMBL" id="GAA0953465.1"/>
    </source>
</evidence>
<keyword evidence="1" id="KW-0678">Repressor</keyword>
<comment type="caution">
    <text evidence="8">The sequence shown here is derived from an EMBL/GenBank/DDBJ whole genome shotgun (WGS) entry which is preliminary data.</text>
</comment>
<dbReference type="InterPro" id="IPR009057">
    <property type="entry name" value="Homeodomain-like_sf"/>
</dbReference>